<dbReference type="GO" id="GO:0016020">
    <property type="term" value="C:membrane"/>
    <property type="evidence" value="ECO:0007669"/>
    <property type="project" value="UniProtKB-SubCell"/>
</dbReference>
<feature type="region of interest" description="Disordered" evidence="5">
    <location>
        <begin position="707"/>
        <end position="789"/>
    </location>
</feature>
<accession>A0A6P8HX43</accession>
<keyword evidence="2 6" id="KW-0812">Transmembrane</keyword>
<dbReference type="GO" id="GO:0071944">
    <property type="term" value="C:cell periphery"/>
    <property type="evidence" value="ECO:0007669"/>
    <property type="project" value="UniProtKB-ARBA"/>
</dbReference>
<dbReference type="InterPro" id="IPR051694">
    <property type="entry name" value="Immunoregulatory_rcpt-like"/>
</dbReference>
<feature type="region of interest" description="Disordered" evidence="5">
    <location>
        <begin position="246"/>
        <end position="494"/>
    </location>
</feature>
<evidence type="ECO:0000313" key="8">
    <source>
        <dbReference type="Proteomes" id="UP000515163"/>
    </source>
</evidence>
<feature type="compositionally biased region" description="Polar residues" evidence="5">
    <location>
        <begin position="246"/>
        <end position="258"/>
    </location>
</feature>
<dbReference type="RefSeq" id="XP_031559886.1">
    <property type="nucleotide sequence ID" value="XM_031704026.1"/>
</dbReference>
<evidence type="ECO:0000256" key="4">
    <source>
        <dbReference type="ARBA" id="ARBA00023136"/>
    </source>
</evidence>
<keyword evidence="7" id="KW-0732">Signal</keyword>
<feature type="compositionally biased region" description="Basic and acidic residues" evidence="5">
    <location>
        <begin position="761"/>
        <end position="771"/>
    </location>
</feature>
<name>A0A6P8HX43_ACTTE</name>
<feature type="chain" id="PRO_5044653105" evidence="7">
    <location>
        <begin position="24"/>
        <end position="789"/>
    </location>
</feature>
<dbReference type="AlphaFoldDB" id="A0A6P8HX43"/>
<evidence type="ECO:0000313" key="10">
    <source>
        <dbReference type="RefSeq" id="XP_031559887.1"/>
    </source>
</evidence>
<organism evidence="8 9">
    <name type="scientific">Actinia tenebrosa</name>
    <name type="common">Australian red waratah sea anemone</name>
    <dbReference type="NCBI Taxonomy" id="6105"/>
    <lineage>
        <taxon>Eukaryota</taxon>
        <taxon>Metazoa</taxon>
        <taxon>Cnidaria</taxon>
        <taxon>Anthozoa</taxon>
        <taxon>Hexacorallia</taxon>
        <taxon>Actiniaria</taxon>
        <taxon>Actiniidae</taxon>
        <taxon>Actinia</taxon>
    </lineage>
</organism>
<dbReference type="RefSeq" id="XP_031559887.1">
    <property type="nucleotide sequence ID" value="XM_031704027.1"/>
</dbReference>
<keyword evidence="8" id="KW-1185">Reference proteome</keyword>
<dbReference type="Proteomes" id="UP000515163">
    <property type="component" value="Unplaced"/>
</dbReference>
<evidence type="ECO:0000256" key="7">
    <source>
        <dbReference type="SAM" id="SignalP"/>
    </source>
</evidence>
<evidence type="ECO:0000256" key="2">
    <source>
        <dbReference type="ARBA" id="ARBA00022692"/>
    </source>
</evidence>
<feature type="compositionally biased region" description="Low complexity" evidence="5">
    <location>
        <begin position="336"/>
        <end position="492"/>
    </location>
</feature>
<protein>
    <submittedName>
        <fullName evidence="9">Mental retardation GTPase activating protein homolog 2-like isoform X1</fullName>
    </submittedName>
    <submittedName>
        <fullName evidence="10">Mental retardation GTPase activating protein homolog 2-like isoform X2</fullName>
    </submittedName>
</protein>
<keyword evidence="3 6" id="KW-1133">Transmembrane helix</keyword>
<evidence type="ECO:0000313" key="9">
    <source>
        <dbReference type="RefSeq" id="XP_031559886.1"/>
    </source>
</evidence>
<reference evidence="9 10" key="1">
    <citation type="submission" date="2025-04" db="UniProtKB">
        <authorList>
            <consortium name="RefSeq"/>
        </authorList>
    </citation>
    <scope>IDENTIFICATION</scope>
    <source>
        <tissue evidence="9 10">Tentacle</tissue>
    </source>
</reference>
<dbReference type="KEGG" id="aten:116296073"/>
<keyword evidence="4 6" id="KW-0472">Membrane</keyword>
<feature type="compositionally biased region" description="Polar residues" evidence="5">
    <location>
        <begin position="311"/>
        <end position="335"/>
    </location>
</feature>
<proteinExistence type="predicted"/>
<feature type="compositionally biased region" description="Low complexity" evidence="5">
    <location>
        <begin position="259"/>
        <end position="307"/>
    </location>
</feature>
<feature type="signal peptide" evidence="7">
    <location>
        <begin position="1"/>
        <end position="23"/>
    </location>
</feature>
<sequence>MTTAQALTFHVSFIVFVSSFASASRGLERISAVVGPSNSSGFGLTRIRELSEQVTEAGHYAFDIVVLDENTSPSMQDDSPLNGRSRIVTVQDENQIIKWLSRNKPEMILCFSQDVGLPYHIVTARRKGKLFSDVKILSVLEDVMNFQQKDEGSMNKIANVLLLSDLIVFTTARDQTFLENELHNHKLDVHNGRLLKKVQSAVVLQHSSLIKELVVASKQIRAIGVGTDWIKHERIRRNIQIQNEPVNSNVSTTVSPTNATQPPTSSVSTTVSPTTNATQPPTSSVSTTVSPTTNATQPPTSSVSTTVFPANATQPPTSNVSTTISPTNTTQQPTLNVSTTVSPTNTTQQPTLNVSTTVSPTNTTQPPTSNVSTTVSPTNATQPPTSNISTTISPTNTTQPPTSNVSTTVSPTNATQPTTSNVSTTVSPTNSTQPPTSIVSTTVSPTNATQPPTSNVSTTVSPTNATQPPTTNVSTTISTSVTSPRPTTSSTTAFPFSKDDERYIITLEGNCNEVLRYNSRKIKFKKKFKNVIAGIINIPVRDIHIEELKCGSIKVTFVVKNATNINATKILEKAASDGKIVVPFDGKNYTSSGLVVIPVPTSSPPKTTPTPSKKFALYLYIAFGSVMGLVFLIGLIVLIVRCRRDRTSGTFILGNDTDVELKRFRGIPRASYYRVEMYGEPVEVDAARPGVCDDEYDGDIVPYAQTTFNSNSAGHSSSNNNPNKDEFTMGNLPEWNVPKLKTSDIVVRSSGAEQDEDDEEHGGNHNDEALHAYDNPVMTFGDLSNNSSE</sequence>
<gene>
    <name evidence="9 10" type="primary">LOC116296073</name>
</gene>
<evidence type="ECO:0000256" key="5">
    <source>
        <dbReference type="SAM" id="MobiDB-lite"/>
    </source>
</evidence>
<feature type="compositionally biased region" description="Low complexity" evidence="5">
    <location>
        <begin position="709"/>
        <end position="722"/>
    </location>
</feature>
<dbReference type="OrthoDB" id="5990549at2759"/>
<dbReference type="GeneID" id="116296073"/>
<evidence type="ECO:0000256" key="6">
    <source>
        <dbReference type="SAM" id="Phobius"/>
    </source>
</evidence>
<evidence type="ECO:0000256" key="1">
    <source>
        <dbReference type="ARBA" id="ARBA00004167"/>
    </source>
</evidence>
<evidence type="ECO:0000256" key="3">
    <source>
        <dbReference type="ARBA" id="ARBA00022989"/>
    </source>
</evidence>
<dbReference type="PANTHER" id="PTHR15549">
    <property type="entry name" value="PAIRED IMMUNOGLOBULIN-LIKE TYPE 2 RECEPTOR"/>
    <property type="match status" value="1"/>
</dbReference>
<comment type="subcellular location">
    <subcellularLocation>
        <location evidence="1">Membrane</location>
        <topology evidence="1">Single-pass membrane protein</topology>
    </subcellularLocation>
</comment>
<feature type="transmembrane region" description="Helical" evidence="6">
    <location>
        <begin position="615"/>
        <end position="640"/>
    </location>
</feature>